<organism evidence="2 3">
    <name type="scientific">Nocardioides marmoribigeumensis</name>
    <dbReference type="NCBI Taxonomy" id="433649"/>
    <lineage>
        <taxon>Bacteria</taxon>
        <taxon>Bacillati</taxon>
        <taxon>Actinomycetota</taxon>
        <taxon>Actinomycetes</taxon>
        <taxon>Propionibacteriales</taxon>
        <taxon>Nocardioidaceae</taxon>
        <taxon>Nocardioides</taxon>
    </lineage>
</organism>
<evidence type="ECO:0000313" key="3">
    <source>
        <dbReference type="Proteomes" id="UP001183648"/>
    </source>
</evidence>
<gene>
    <name evidence="2" type="ORF">J2S63_002172</name>
</gene>
<evidence type="ECO:0000313" key="2">
    <source>
        <dbReference type="EMBL" id="MDR7362619.1"/>
    </source>
</evidence>
<dbReference type="Proteomes" id="UP001183648">
    <property type="component" value="Unassembled WGS sequence"/>
</dbReference>
<dbReference type="EMBL" id="JAVDYG010000001">
    <property type="protein sequence ID" value="MDR7362619.1"/>
    <property type="molecule type" value="Genomic_DNA"/>
</dbReference>
<proteinExistence type="predicted"/>
<evidence type="ECO:0000256" key="1">
    <source>
        <dbReference type="SAM" id="MobiDB-lite"/>
    </source>
</evidence>
<comment type="caution">
    <text evidence="2">The sequence shown here is derived from an EMBL/GenBank/DDBJ whole genome shotgun (WGS) entry which is preliminary data.</text>
</comment>
<reference evidence="2 3" key="1">
    <citation type="submission" date="2023-07" db="EMBL/GenBank/DDBJ databases">
        <title>Sequencing the genomes of 1000 actinobacteria strains.</title>
        <authorList>
            <person name="Klenk H.-P."/>
        </authorList>
    </citation>
    <scope>NUCLEOTIDE SEQUENCE [LARGE SCALE GENOMIC DNA]</scope>
    <source>
        <strain evidence="2 3">DSM 19426</strain>
    </source>
</reference>
<protein>
    <submittedName>
        <fullName evidence="2">Uncharacterized protein</fullName>
    </submittedName>
</protein>
<name>A0ABU2BVF4_9ACTN</name>
<feature type="region of interest" description="Disordered" evidence="1">
    <location>
        <begin position="18"/>
        <end position="44"/>
    </location>
</feature>
<sequence length="44" mass="5215">MTNNDAYLEYFMSNRRMPAPSVTRDRSRRRPSVWARAQKALSAR</sequence>
<dbReference type="RefSeq" id="WP_310301924.1">
    <property type="nucleotide sequence ID" value="NZ_BAAAPS010000008.1"/>
</dbReference>
<keyword evidence="3" id="KW-1185">Reference proteome</keyword>
<accession>A0ABU2BVF4</accession>